<dbReference type="AlphaFoldDB" id="A0A1I0XWX8"/>
<sequence length="230" mass="26625">MDSQDFKKRCEYELLRENMAELFQKYETGALNASAAYGESGNLLEYDKHCAEGLFLRFYALRHLVKPEQKNPDFFAHEDRAEVKILRQLMTAELHYYLLDKQAILDRVSKEFYGYLHAFYAADNYLAVVQKISLFEGICIGSKLPMDAHCLRFVQPYLNYIIGMAGNMTAAEAGRVHDIFAKISRIMAEKARKLSERQVSLREIEFGVLEKELDGILQDIQSPKRIEHKL</sequence>
<evidence type="ECO:0000313" key="1">
    <source>
        <dbReference type="EMBL" id="SFB04453.1"/>
    </source>
</evidence>
<name>A0A1I0XWX8_SELRU</name>
<dbReference type="EMBL" id="FOJX01000007">
    <property type="protein sequence ID" value="SFB04453.1"/>
    <property type="molecule type" value="Genomic_DNA"/>
</dbReference>
<dbReference type="RefSeq" id="WP_074815951.1">
    <property type="nucleotide sequence ID" value="NZ_FOJX01000007.1"/>
</dbReference>
<dbReference type="Proteomes" id="UP000183843">
    <property type="component" value="Unassembled WGS sequence"/>
</dbReference>
<gene>
    <name evidence="1" type="ORF">SAMN05216587_107136</name>
</gene>
<proteinExistence type="predicted"/>
<evidence type="ECO:0000313" key="2">
    <source>
        <dbReference type="Proteomes" id="UP000183843"/>
    </source>
</evidence>
<accession>A0A1I0XWX8</accession>
<organism evidence="1 2">
    <name type="scientific">Selenomonas ruminantium</name>
    <dbReference type="NCBI Taxonomy" id="971"/>
    <lineage>
        <taxon>Bacteria</taxon>
        <taxon>Bacillati</taxon>
        <taxon>Bacillota</taxon>
        <taxon>Negativicutes</taxon>
        <taxon>Selenomonadales</taxon>
        <taxon>Selenomonadaceae</taxon>
        <taxon>Selenomonas</taxon>
    </lineage>
</organism>
<reference evidence="1 2" key="1">
    <citation type="submission" date="2016-10" db="EMBL/GenBank/DDBJ databases">
        <authorList>
            <person name="de Groot N.N."/>
        </authorList>
    </citation>
    <scope>NUCLEOTIDE SEQUENCE [LARGE SCALE GENOMIC DNA]</scope>
    <source>
        <strain evidence="1 2">L14</strain>
    </source>
</reference>
<protein>
    <submittedName>
        <fullName evidence="1">Uncharacterized protein</fullName>
    </submittedName>
</protein>